<dbReference type="Proteomes" id="UP000526233">
    <property type="component" value="Unassembled WGS sequence"/>
</dbReference>
<dbReference type="AlphaFoldDB" id="A0A7Y3T149"/>
<dbReference type="EMBL" id="PKQI01000001">
    <property type="protein sequence ID" value="NNV19128.1"/>
    <property type="molecule type" value="Genomic_DNA"/>
</dbReference>
<organism evidence="2 3">
    <name type="scientific">Brucella pseudogrignonensis</name>
    <dbReference type="NCBI Taxonomy" id="419475"/>
    <lineage>
        <taxon>Bacteria</taxon>
        <taxon>Pseudomonadati</taxon>
        <taxon>Pseudomonadota</taxon>
        <taxon>Alphaproteobacteria</taxon>
        <taxon>Hyphomicrobiales</taxon>
        <taxon>Brucellaceae</taxon>
        <taxon>Brucella/Ochrobactrum group</taxon>
        <taxon>Brucella</taxon>
    </lineage>
</organism>
<name>A0A7Y3T149_9HYPH</name>
<proteinExistence type="predicted"/>
<dbReference type="InterPro" id="IPR018754">
    <property type="entry name" value="RovC-like_DNA-bd"/>
</dbReference>
<evidence type="ECO:0000313" key="3">
    <source>
        <dbReference type="Proteomes" id="UP000526233"/>
    </source>
</evidence>
<accession>A0A7Y3T149</accession>
<gene>
    <name evidence="2" type="ORF">EHE22_01625</name>
</gene>
<feature type="domain" description="T6SS Transcription factor RovC-like DNA binding" evidence="1">
    <location>
        <begin position="52"/>
        <end position="155"/>
    </location>
</feature>
<reference evidence="2 3" key="1">
    <citation type="submission" date="2018-11" db="EMBL/GenBank/DDBJ databases">
        <title>Genome sequencing and analysis.</title>
        <authorList>
            <person name="Huang Y.-T."/>
        </authorList>
    </citation>
    <scope>NUCLEOTIDE SEQUENCE [LARGE SCALE GENOMIC DNA]</scope>
    <source>
        <strain evidence="2 3">SHIN</strain>
    </source>
</reference>
<evidence type="ECO:0000313" key="2">
    <source>
        <dbReference type="EMBL" id="NNV19128.1"/>
    </source>
</evidence>
<evidence type="ECO:0000259" key="1">
    <source>
        <dbReference type="Pfam" id="PF10074"/>
    </source>
</evidence>
<dbReference type="Pfam" id="PF10074">
    <property type="entry name" value="RovC_DNA-bd"/>
    <property type="match status" value="1"/>
</dbReference>
<sequence>MDFNAPRALLDLLPAGQLPAVEGLHLSYSTGAGQLHLIVLSSLEPSQPMSAIIPLDSFGLDRIEALTRLWRSLHGHRVPPDTRITAQQRRRLKNMLRAVDGRINDADYREIAEVIFGVERVAAEPWKTSALRDVVLDLVKDGFAMIDGGYRKLLRHRRRF</sequence>
<comment type="caution">
    <text evidence="2">The sequence shown here is derived from an EMBL/GenBank/DDBJ whole genome shotgun (WGS) entry which is preliminary data.</text>
</comment>
<protein>
    <submittedName>
        <fullName evidence="2">DUF2285 domain-containing protein</fullName>
    </submittedName>
</protein>